<organism evidence="3 4">
    <name type="scientific">Thermococcus peptonophilus</name>
    <dbReference type="NCBI Taxonomy" id="53952"/>
    <lineage>
        <taxon>Archaea</taxon>
        <taxon>Methanobacteriati</taxon>
        <taxon>Methanobacteriota</taxon>
        <taxon>Thermococci</taxon>
        <taxon>Thermococcales</taxon>
        <taxon>Thermococcaceae</taxon>
        <taxon>Thermococcus</taxon>
    </lineage>
</organism>
<dbReference type="KEGG" id="tpep:A0127_03720"/>
<dbReference type="OrthoDB" id="86153at2157"/>
<evidence type="ECO:0000313" key="3">
    <source>
        <dbReference type="EMBL" id="AMQ18342.1"/>
    </source>
</evidence>
<feature type="coiled-coil region" evidence="1">
    <location>
        <begin position="85"/>
        <end position="112"/>
    </location>
</feature>
<feature type="region of interest" description="Disordered" evidence="2">
    <location>
        <begin position="331"/>
        <end position="351"/>
    </location>
</feature>
<evidence type="ECO:0000256" key="1">
    <source>
        <dbReference type="SAM" id="Coils"/>
    </source>
</evidence>
<dbReference type="EMBL" id="CP014750">
    <property type="protein sequence ID" value="AMQ18342.1"/>
    <property type="molecule type" value="Genomic_DNA"/>
</dbReference>
<keyword evidence="4" id="KW-1185">Reference proteome</keyword>
<evidence type="ECO:0000256" key="2">
    <source>
        <dbReference type="SAM" id="MobiDB-lite"/>
    </source>
</evidence>
<accession>A0A142CU90</accession>
<keyword evidence="1" id="KW-0175">Coiled coil</keyword>
<sequence>MLGKSKGGRGDWDYIVQNHPEIIEELKSLYNWDEIKSIIPEAENLGAYHLISLQAIAAVVRELKIHRGQLGERIEILTSKLDDLSTAQRDQYTSLEKRLKELEGKISTLEQRTLFMDSIEAMIPRMNELEEKLERLPAELYKRLEEAYSQKLDEDMRKIVAEKVDELKRELEQETLSVGVELAKTLKEIQEHYERLVQENVRLKGLARENETLKRQLIEKERELEELRKRLALMDEMATRVEKLGEKINAYESQLKRMRVAEKQLLEITGAKDVSSALEVIKKDFIPRSKFERILGEVKAAVAAMDTLKEENERLRRENEKLKEALKMLLQERTAGENTEEGSSLFEEEKL</sequence>
<dbReference type="Proteomes" id="UP000073604">
    <property type="component" value="Chromosome"/>
</dbReference>
<feature type="coiled-coil region" evidence="1">
    <location>
        <begin position="157"/>
        <end position="261"/>
    </location>
</feature>
<gene>
    <name evidence="3" type="ORF">A0127_03720</name>
</gene>
<dbReference type="AlphaFoldDB" id="A0A142CU90"/>
<dbReference type="STRING" id="53952.A0127_03720"/>
<proteinExistence type="predicted"/>
<evidence type="ECO:0000313" key="4">
    <source>
        <dbReference type="Proteomes" id="UP000073604"/>
    </source>
</evidence>
<name>A0A142CU90_9EURY</name>
<reference evidence="4" key="1">
    <citation type="submission" date="2016-03" db="EMBL/GenBank/DDBJ databases">
        <authorList>
            <person name="Oger P.M."/>
        </authorList>
    </citation>
    <scope>NUCLEOTIDE SEQUENCE [LARGE SCALE GENOMIC DNA]</scope>
    <source>
        <strain evidence="4">OG-1</strain>
    </source>
</reference>
<protein>
    <submittedName>
        <fullName evidence="3">Uncharacterized protein</fullName>
    </submittedName>
</protein>